<feature type="domain" description="Ribose-phosphate pyrophosphokinase N-terminal" evidence="10">
    <location>
        <begin position="8"/>
        <end position="124"/>
    </location>
</feature>
<sequence>MNDEYKLLKIFSGRANPALATKIAQYVGIPLGQATISSFPDGETFVKFNENIRGRDVFIVQPTCPPTNHNLMELLIMIDAAKRASAARVTAVIPFYGYARQDRKDQPRVSITAKLVANLLVAAGANRVLAMDLHAQQIQGFFDIPVDHLTAVPVFYKFLEANNLLDLVVVSPDVGGIKMASTYAQLLGKGLALVVKKRVDAYHTEADFVVGDVEGKDVLIVDDLTETAGTVVSAATILKKMGARRIYAGISHAVLNQIGIGRLRSSHLEELITTNSVPVPVVEGVRVTVLDVAPLLGEAIKRIHTGMSVTSLFEVDGKKINL</sequence>
<feature type="binding site" evidence="9">
    <location>
        <position position="173"/>
    </location>
    <ligand>
        <name>Mg(2+)</name>
        <dbReference type="ChEBI" id="CHEBI:18420"/>
    </ligand>
</feature>
<keyword evidence="3 9" id="KW-0545">Nucleotide biosynthesis</keyword>
<dbReference type="NCBIfam" id="NF002320">
    <property type="entry name" value="PRK01259.1"/>
    <property type="match status" value="1"/>
</dbReference>
<keyword evidence="12" id="KW-1185">Reference proteome</keyword>
<dbReference type="Proteomes" id="UP000031594">
    <property type="component" value="Unassembled WGS sequence"/>
</dbReference>
<keyword evidence="2 9" id="KW-0479">Metal-binding</keyword>
<comment type="subcellular location">
    <subcellularLocation>
        <location evidence="9">Cytoplasm</location>
    </subcellularLocation>
</comment>
<evidence type="ECO:0000259" key="10">
    <source>
        <dbReference type="Pfam" id="PF13793"/>
    </source>
</evidence>
<dbReference type="RefSeq" id="WP_039721852.1">
    <property type="nucleotide sequence ID" value="NZ_JQNX01000006.1"/>
</dbReference>
<keyword evidence="4 9" id="KW-0547">Nucleotide-binding</keyword>
<feature type="active site" evidence="9">
    <location>
        <position position="196"/>
    </location>
</feature>
<comment type="subunit">
    <text evidence="9">Homohexamer.</text>
</comment>
<dbReference type="InterPro" id="IPR029057">
    <property type="entry name" value="PRTase-like"/>
</dbReference>
<evidence type="ECO:0000256" key="1">
    <source>
        <dbReference type="ARBA" id="ARBA00022679"/>
    </source>
</evidence>
<evidence type="ECO:0000256" key="5">
    <source>
        <dbReference type="ARBA" id="ARBA00022777"/>
    </source>
</evidence>
<dbReference type="Pfam" id="PF14572">
    <property type="entry name" value="Pribosyl_synth"/>
    <property type="match status" value="1"/>
</dbReference>
<evidence type="ECO:0000256" key="7">
    <source>
        <dbReference type="ARBA" id="ARBA00022842"/>
    </source>
</evidence>
<keyword evidence="1 9" id="KW-0808">Transferase</keyword>
<dbReference type="EMBL" id="JQNX01000006">
    <property type="protein sequence ID" value="KIE58262.1"/>
    <property type="molecule type" value="Genomic_DNA"/>
</dbReference>
<gene>
    <name evidence="9" type="primary">prs</name>
    <name evidence="11" type="ORF">A946_08860</name>
</gene>
<dbReference type="EC" id="2.7.6.1" evidence="9"/>
<evidence type="ECO:0000313" key="11">
    <source>
        <dbReference type="EMBL" id="KIE58262.1"/>
    </source>
</evidence>
<name>A0ABR4ZVL8_9BACT</name>
<evidence type="ECO:0000256" key="9">
    <source>
        <dbReference type="HAMAP-Rule" id="MF_00583"/>
    </source>
</evidence>
<comment type="pathway">
    <text evidence="9">Metabolic intermediate biosynthesis; 5-phospho-alpha-D-ribose 1-diphosphate biosynthesis; 5-phospho-alpha-D-ribose 1-diphosphate from D-ribose 5-phosphate (route I): step 1/1.</text>
</comment>
<keyword evidence="5 9" id="KW-0418">Kinase</keyword>
<organism evidence="11 12">
    <name type="scientific">Methylacidiphilum kamchatkense Kam1</name>
    <dbReference type="NCBI Taxonomy" id="1202785"/>
    <lineage>
        <taxon>Bacteria</taxon>
        <taxon>Pseudomonadati</taxon>
        <taxon>Verrucomicrobiota</taxon>
        <taxon>Methylacidiphilae</taxon>
        <taxon>Methylacidiphilales</taxon>
        <taxon>Methylacidiphilaceae</taxon>
        <taxon>Methylacidiphilum (ex Ratnadevi et al. 2023)</taxon>
    </lineage>
</organism>
<dbReference type="GO" id="GO:0004749">
    <property type="term" value="F:ribose phosphate diphosphokinase activity"/>
    <property type="evidence" value="ECO:0007669"/>
    <property type="project" value="UniProtKB-EC"/>
</dbReference>
<feature type="binding site" evidence="9">
    <location>
        <begin position="41"/>
        <end position="43"/>
    </location>
    <ligand>
        <name>ATP</name>
        <dbReference type="ChEBI" id="CHEBI:30616"/>
    </ligand>
</feature>
<proteinExistence type="inferred from homology"/>
<comment type="catalytic activity">
    <reaction evidence="8 9">
        <text>D-ribose 5-phosphate + ATP = 5-phospho-alpha-D-ribose 1-diphosphate + AMP + H(+)</text>
        <dbReference type="Rhea" id="RHEA:15609"/>
        <dbReference type="ChEBI" id="CHEBI:15378"/>
        <dbReference type="ChEBI" id="CHEBI:30616"/>
        <dbReference type="ChEBI" id="CHEBI:58017"/>
        <dbReference type="ChEBI" id="CHEBI:78346"/>
        <dbReference type="ChEBI" id="CHEBI:456215"/>
        <dbReference type="EC" id="2.7.6.1"/>
    </reaction>
</comment>
<feature type="binding site" evidence="9">
    <location>
        <position position="198"/>
    </location>
    <ligand>
        <name>D-ribose 5-phosphate</name>
        <dbReference type="ChEBI" id="CHEBI:78346"/>
    </ligand>
</feature>
<dbReference type="InterPro" id="IPR000836">
    <property type="entry name" value="PRTase_dom"/>
</dbReference>
<dbReference type="HAMAP" id="MF_00583_B">
    <property type="entry name" value="RibP_PPkinase_B"/>
    <property type="match status" value="1"/>
</dbReference>
<evidence type="ECO:0000256" key="6">
    <source>
        <dbReference type="ARBA" id="ARBA00022840"/>
    </source>
</evidence>
<comment type="similarity">
    <text evidence="9">Belongs to the ribose-phosphate pyrophosphokinase family. Class I subfamily.</text>
</comment>
<dbReference type="SMART" id="SM01400">
    <property type="entry name" value="Pribosyltran_N"/>
    <property type="match status" value="1"/>
</dbReference>
<dbReference type="PROSITE" id="PS00114">
    <property type="entry name" value="PRPP_SYNTHASE"/>
    <property type="match status" value="1"/>
</dbReference>
<dbReference type="Gene3D" id="3.40.50.2020">
    <property type="match status" value="2"/>
</dbReference>
<keyword evidence="9" id="KW-0963">Cytoplasm</keyword>
<comment type="function">
    <text evidence="9">Involved in the biosynthesis of the central metabolite phospho-alpha-D-ribosyl-1-pyrophosphate (PRPP) via the transfer of pyrophosphoryl group from ATP to 1-hydroxyl of ribose-5-phosphate (Rib-5-P).</text>
</comment>
<comment type="caution">
    <text evidence="11">The sequence shown here is derived from an EMBL/GenBank/DDBJ whole genome shotgun (WGS) entry which is preliminary data.</text>
</comment>
<comment type="caution">
    <text evidence="9">Lacks conserved residue(s) required for the propagation of feature annotation.</text>
</comment>
<protein>
    <recommendedName>
        <fullName evidence="9">Ribose-phosphate pyrophosphokinase</fullName>
        <shortName evidence="9">RPPK</shortName>
        <ecNumber evidence="9">2.7.6.1</ecNumber>
    </recommendedName>
    <alternativeName>
        <fullName evidence="9">5-phospho-D-ribosyl alpha-1-diphosphate synthase</fullName>
    </alternativeName>
    <alternativeName>
        <fullName evidence="9">Phosphoribosyl diphosphate synthase</fullName>
    </alternativeName>
    <alternativeName>
        <fullName evidence="9">Phosphoribosyl pyrophosphate synthase</fullName>
        <shortName evidence="9">P-Rib-PP synthase</shortName>
        <shortName evidence="9">PRPP synthase</shortName>
        <shortName evidence="9">PRPPase</shortName>
    </alternativeName>
</protein>
<comment type="cofactor">
    <cofactor evidence="9">
        <name>Mg(2+)</name>
        <dbReference type="ChEBI" id="CHEBI:18420"/>
    </cofactor>
    <text evidence="9">Binds 2 Mg(2+) ions per subunit.</text>
</comment>
<dbReference type="Pfam" id="PF13793">
    <property type="entry name" value="Pribosyltran_N"/>
    <property type="match status" value="1"/>
</dbReference>
<evidence type="ECO:0000256" key="4">
    <source>
        <dbReference type="ARBA" id="ARBA00022741"/>
    </source>
</evidence>
<keyword evidence="6 9" id="KW-0067">ATP-binding</keyword>
<evidence type="ECO:0000256" key="3">
    <source>
        <dbReference type="ARBA" id="ARBA00022727"/>
    </source>
</evidence>
<keyword evidence="7 9" id="KW-0460">Magnesium</keyword>
<dbReference type="NCBIfam" id="TIGR01251">
    <property type="entry name" value="ribP_PPkin"/>
    <property type="match status" value="1"/>
</dbReference>
<evidence type="ECO:0000256" key="2">
    <source>
        <dbReference type="ARBA" id="ARBA00022723"/>
    </source>
</evidence>
<evidence type="ECO:0000313" key="12">
    <source>
        <dbReference type="Proteomes" id="UP000031594"/>
    </source>
</evidence>
<feature type="binding site" evidence="9">
    <location>
        <position position="222"/>
    </location>
    <ligand>
        <name>D-ribose 5-phosphate</name>
        <dbReference type="ChEBI" id="CHEBI:78346"/>
    </ligand>
</feature>
<dbReference type="CDD" id="cd06223">
    <property type="entry name" value="PRTases_typeI"/>
    <property type="match status" value="1"/>
</dbReference>
<reference evidence="11 12" key="1">
    <citation type="submission" date="2014-08" db="EMBL/GenBank/DDBJ databases">
        <title>Methylacidiphilum kamchatkense strain Kam1 draft genome sequence.</title>
        <authorList>
            <person name="Birkeland N.-K."/>
            <person name="Erikstad H.A."/>
        </authorList>
    </citation>
    <scope>NUCLEOTIDE SEQUENCE [LARGE SCALE GENOMIC DNA]</scope>
    <source>
        <strain evidence="11 12">Kam1</strain>
    </source>
</reference>
<dbReference type="InterPro" id="IPR005946">
    <property type="entry name" value="Rib-P_diPkinase"/>
</dbReference>
<dbReference type="SUPFAM" id="SSF53271">
    <property type="entry name" value="PRTase-like"/>
    <property type="match status" value="2"/>
</dbReference>
<dbReference type="InterPro" id="IPR029099">
    <property type="entry name" value="Pribosyltran_N"/>
</dbReference>
<accession>A0ABR4ZVL8</accession>
<dbReference type="InterPro" id="IPR037515">
    <property type="entry name" value="Rib-P_diPkinase_bac"/>
</dbReference>
<evidence type="ECO:0000256" key="8">
    <source>
        <dbReference type="ARBA" id="ARBA00049535"/>
    </source>
</evidence>
<feature type="binding site" evidence="9">
    <location>
        <begin position="100"/>
        <end position="101"/>
    </location>
    <ligand>
        <name>ATP</name>
        <dbReference type="ChEBI" id="CHEBI:30616"/>
    </ligand>
</feature>
<dbReference type="PANTHER" id="PTHR10210">
    <property type="entry name" value="RIBOSE-PHOSPHATE DIPHOSPHOKINASE FAMILY MEMBER"/>
    <property type="match status" value="1"/>
</dbReference>
<dbReference type="InterPro" id="IPR000842">
    <property type="entry name" value="PRib_PP_synth_CS"/>
</dbReference>
<feature type="binding site" evidence="9">
    <location>
        <position position="134"/>
    </location>
    <ligand>
        <name>Mg(2+)</name>
        <dbReference type="ChEBI" id="CHEBI:18420"/>
    </ligand>
</feature>
<dbReference type="PANTHER" id="PTHR10210:SF41">
    <property type="entry name" value="RIBOSE-PHOSPHATE PYROPHOSPHOKINASE 1, CHLOROPLASTIC"/>
    <property type="match status" value="1"/>
</dbReference>